<proteinExistence type="predicted"/>
<dbReference type="SUPFAM" id="SSF47226">
    <property type="entry name" value="Histidine-containing phosphotransfer domain, HPT domain"/>
    <property type="match status" value="1"/>
</dbReference>
<dbReference type="InterPro" id="IPR036641">
    <property type="entry name" value="HPT_dom_sf"/>
</dbReference>
<reference evidence="4 5" key="1">
    <citation type="submission" date="2018-01" db="EMBL/GenBank/DDBJ databases">
        <title>Genomic Encyclopedia of Archaeal and Bacterial Type Strains, Phase II (KMG-II): from individual species to whole genera.</title>
        <authorList>
            <person name="Goeker M."/>
        </authorList>
    </citation>
    <scope>NUCLEOTIDE SEQUENCE [LARGE SCALE GENOMIC DNA]</scope>
    <source>
        <strain evidence="4 5">DSM 12048</strain>
    </source>
</reference>
<dbReference type="InterPro" id="IPR008207">
    <property type="entry name" value="Sig_transdc_His_kin_Hpt_dom"/>
</dbReference>
<evidence type="ECO:0000256" key="1">
    <source>
        <dbReference type="ARBA" id="ARBA00023012"/>
    </source>
</evidence>
<feature type="modified residue" description="Phosphohistidine" evidence="2">
    <location>
        <position position="51"/>
    </location>
</feature>
<evidence type="ECO:0000256" key="2">
    <source>
        <dbReference type="PROSITE-ProRule" id="PRU00110"/>
    </source>
</evidence>
<feature type="domain" description="HPt" evidence="3">
    <location>
        <begin position="12"/>
        <end position="107"/>
    </location>
</feature>
<accession>A0A2S5JML5</accession>
<dbReference type="OrthoDB" id="7867809at2"/>
<dbReference type="Pfam" id="PF01627">
    <property type="entry name" value="Hpt"/>
    <property type="match status" value="1"/>
</dbReference>
<comment type="caution">
    <text evidence="4">The sequence shown here is derived from an EMBL/GenBank/DDBJ whole genome shotgun (WGS) entry which is preliminary data.</text>
</comment>
<dbReference type="Gene3D" id="1.20.120.160">
    <property type="entry name" value="HPT domain"/>
    <property type="match status" value="1"/>
</dbReference>
<dbReference type="GO" id="GO:0000160">
    <property type="term" value="P:phosphorelay signal transduction system"/>
    <property type="evidence" value="ECO:0007669"/>
    <property type="project" value="UniProtKB-KW"/>
</dbReference>
<sequence>MIDWDHIDQLRQELGRNEFLHVVTLFLDEVQEAFDRLKRATDAGQLRSDLHFLKGAALNLGFRDLAAKCRTDEAMLAAGRSDAVDLASIIDCFTRSRSAFLSGLDQRGETLPGAPAPGR</sequence>
<protein>
    <submittedName>
        <fullName evidence="4">HPt (Histidine-containing phosphotransfer) domain-containing protein</fullName>
    </submittedName>
</protein>
<gene>
    <name evidence="4" type="ORF">LV82_00580</name>
</gene>
<dbReference type="RefSeq" id="WP_104069164.1">
    <property type="nucleotide sequence ID" value="NZ_PRDS01000001.1"/>
</dbReference>
<dbReference type="GO" id="GO:0004672">
    <property type="term" value="F:protein kinase activity"/>
    <property type="evidence" value="ECO:0007669"/>
    <property type="project" value="UniProtKB-ARBA"/>
</dbReference>
<dbReference type="Proteomes" id="UP000239736">
    <property type="component" value="Unassembled WGS sequence"/>
</dbReference>
<keyword evidence="5" id="KW-1185">Reference proteome</keyword>
<organism evidence="4 5">
    <name type="scientific">Albidovulum inexpectatum</name>
    <dbReference type="NCBI Taxonomy" id="196587"/>
    <lineage>
        <taxon>Bacteria</taxon>
        <taxon>Pseudomonadati</taxon>
        <taxon>Pseudomonadota</taxon>
        <taxon>Alphaproteobacteria</taxon>
        <taxon>Rhodobacterales</taxon>
        <taxon>Paracoccaceae</taxon>
        <taxon>Albidovulum</taxon>
    </lineage>
</organism>
<keyword evidence="1" id="KW-0902">Two-component regulatory system</keyword>
<evidence type="ECO:0000259" key="3">
    <source>
        <dbReference type="PROSITE" id="PS50894"/>
    </source>
</evidence>
<dbReference type="CDD" id="cd00088">
    <property type="entry name" value="HPT"/>
    <property type="match status" value="1"/>
</dbReference>
<evidence type="ECO:0000313" key="4">
    <source>
        <dbReference type="EMBL" id="PPB82641.1"/>
    </source>
</evidence>
<name>A0A2S5JML5_9RHOB</name>
<dbReference type="AlphaFoldDB" id="A0A2S5JML5"/>
<evidence type="ECO:0000313" key="5">
    <source>
        <dbReference type="Proteomes" id="UP000239736"/>
    </source>
</evidence>
<dbReference type="EMBL" id="PRDS01000001">
    <property type="protein sequence ID" value="PPB82641.1"/>
    <property type="molecule type" value="Genomic_DNA"/>
</dbReference>
<keyword evidence="2" id="KW-0597">Phosphoprotein</keyword>
<dbReference type="PROSITE" id="PS50894">
    <property type="entry name" value="HPT"/>
    <property type="match status" value="1"/>
</dbReference>